<accession>A0A9X2FBR2</accession>
<dbReference type="PROSITE" id="PS51257">
    <property type="entry name" value="PROKAR_LIPOPROTEIN"/>
    <property type="match status" value="1"/>
</dbReference>
<evidence type="ECO:0000313" key="3">
    <source>
        <dbReference type="Proteomes" id="UP001155241"/>
    </source>
</evidence>
<dbReference type="EMBL" id="JAMXLR010000055">
    <property type="protein sequence ID" value="MCO6045318.1"/>
    <property type="molecule type" value="Genomic_DNA"/>
</dbReference>
<feature type="signal peptide" evidence="1">
    <location>
        <begin position="1"/>
        <end position="18"/>
    </location>
</feature>
<evidence type="ECO:0000313" key="2">
    <source>
        <dbReference type="EMBL" id="MCO6045318.1"/>
    </source>
</evidence>
<feature type="chain" id="PRO_5040765288" evidence="1">
    <location>
        <begin position="19"/>
        <end position="326"/>
    </location>
</feature>
<keyword evidence="3" id="KW-1185">Reference proteome</keyword>
<dbReference type="Proteomes" id="UP001155241">
    <property type="component" value="Unassembled WGS sequence"/>
</dbReference>
<dbReference type="InterPro" id="IPR017460">
    <property type="entry name" value="CHP03000_planctomycetes"/>
</dbReference>
<proteinExistence type="predicted"/>
<reference evidence="2" key="1">
    <citation type="submission" date="2022-06" db="EMBL/GenBank/DDBJ databases">
        <title>Aeoliella straminimaris, a novel planctomycete from sediments.</title>
        <authorList>
            <person name="Vitorino I.R."/>
            <person name="Lage O.M."/>
        </authorList>
    </citation>
    <scope>NUCLEOTIDE SEQUENCE</scope>
    <source>
        <strain evidence="2">ICT_H6.2</strain>
    </source>
</reference>
<dbReference type="AlphaFoldDB" id="A0A9X2FBR2"/>
<protein>
    <submittedName>
        <fullName evidence="2">TIGR03000 domain-containing protein</fullName>
    </submittedName>
</protein>
<organism evidence="2 3">
    <name type="scientific">Aeoliella straminimaris</name>
    <dbReference type="NCBI Taxonomy" id="2954799"/>
    <lineage>
        <taxon>Bacteria</taxon>
        <taxon>Pseudomonadati</taxon>
        <taxon>Planctomycetota</taxon>
        <taxon>Planctomycetia</taxon>
        <taxon>Pirellulales</taxon>
        <taxon>Lacipirellulaceae</taxon>
        <taxon>Aeoliella</taxon>
    </lineage>
</organism>
<keyword evidence="1" id="KW-0732">Signal</keyword>
<dbReference type="RefSeq" id="WP_252853434.1">
    <property type="nucleotide sequence ID" value="NZ_JAMXLR010000055.1"/>
</dbReference>
<evidence type="ECO:0000256" key="1">
    <source>
        <dbReference type="SAM" id="SignalP"/>
    </source>
</evidence>
<dbReference type="NCBIfam" id="TIGR03000">
    <property type="entry name" value="plancto_dom_1"/>
    <property type="match status" value="2"/>
</dbReference>
<sequence length="326" mass="34155">MKHLLTTSLALVALVALACDSQAFWGSRGSYGGYGSSGSYGSYGSSGSYGSYGSSGSYGSYSVSYGSSGSYGSHGGLFARHRARKIARRMARGSYGSYGSSGSYGSYGSSGSYGSYGSSGSYGGYSTPVSYESHSSDCGCSTCSNSAPVVHDEVYTKSSTGSGMLRVNVPADAVVYVNGKETTSTGTERQYISHGLESGRDYSYDVRVEYTVDGKTVSEERHVTLTSGSEELLAFAAPAQAEAVATTLNLHVPADAKVTLAGAATERSGIDRQYITTKLPAGQEWANYQVIVEHAGERQEKTITLIGGEEKSLDFHFSGSQVALRD</sequence>
<comment type="caution">
    <text evidence="2">The sequence shown here is derived from an EMBL/GenBank/DDBJ whole genome shotgun (WGS) entry which is preliminary data.</text>
</comment>
<gene>
    <name evidence="2" type="ORF">NG895_15510</name>
</gene>
<name>A0A9X2FBR2_9BACT</name>